<proteinExistence type="predicted"/>
<sequence>MPLCARAGARKAGPGTDRPRWVTGDRQFSRTTAGLRARSIAICTWVLCLLVGCAGGCNAAHPKPVSRCLCVCVESVKVCGKEPST</sequence>
<evidence type="ECO:0000313" key="3">
    <source>
        <dbReference type="Proteomes" id="UP000075884"/>
    </source>
</evidence>
<organism evidence="2 3">
    <name type="scientific">Anopheles dirus</name>
    <dbReference type="NCBI Taxonomy" id="7168"/>
    <lineage>
        <taxon>Eukaryota</taxon>
        <taxon>Metazoa</taxon>
        <taxon>Ecdysozoa</taxon>
        <taxon>Arthropoda</taxon>
        <taxon>Hexapoda</taxon>
        <taxon>Insecta</taxon>
        <taxon>Pterygota</taxon>
        <taxon>Neoptera</taxon>
        <taxon>Endopterygota</taxon>
        <taxon>Diptera</taxon>
        <taxon>Nematocera</taxon>
        <taxon>Culicoidea</taxon>
        <taxon>Culicidae</taxon>
        <taxon>Anophelinae</taxon>
        <taxon>Anopheles</taxon>
    </lineage>
</organism>
<dbReference type="Proteomes" id="UP000075884">
    <property type="component" value="Unassembled WGS sequence"/>
</dbReference>
<dbReference type="VEuPathDB" id="VectorBase:ADIR008024"/>
<reference evidence="2" key="2">
    <citation type="submission" date="2020-05" db="UniProtKB">
        <authorList>
            <consortium name="EnsemblMetazoa"/>
        </authorList>
    </citation>
    <scope>IDENTIFICATION</scope>
    <source>
        <strain evidence="2">WRAIR2</strain>
    </source>
</reference>
<dbReference type="AlphaFoldDB" id="A0A182NK44"/>
<accession>A0A182NK44</accession>
<keyword evidence="3" id="KW-1185">Reference proteome</keyword>
<evidence type="ECO:0000256" key="1">
    <source>
        <dbReference type="SAM" id="MobiDB-lite"/>
    </source>
</evidence>
<evidence type="ECO:0000313" key="2">
    <source>
        <dbReference type="EnsemblMetazoa" id="ADIR008024-PA"/>
    </source>
</evidence>
<protein>
    <submittedName>
        <fullName evidence="2">Uncharacterized protein</fullName>
    </submittedName>
</protein>
<reference evidence="3" key="1">
    <citation type="submission" date="2013-03" db="EMBL/GenBank/DDBJ databases">
        <title>The Genome Sequence of Anopheles dirus WRAIR2.</title>
        <authorList>
            <consortium name="The Broad Institute Genomics Platform"/>
            <person name="Neafsey D.E."/>
            <person name="Walton C."/>
            <person name="Walker B."/>
            <person name="Young S.K."/>
            <person name="Zeng Q."/>
            <person name="Gargeya S."/>
            <person name="Fitzgerald M."/>
            <person name="Haas B."/>
            <person name="Abouelleil A."/>
            <person name="Allen A.W."/>
            <person name="Alvarado L."/>
            <person name="Arachchi H.M."/>
            <person name="Berlin A.M."/>
            <person name="Chapman S.B."/>
            <person name="Gainer-Dewar J."/>
            <person name="Goldberg J."/>
            <person name="Griggs A."/>
            <person name="Gujja S."/>
            <person name="Hansen M."/>
            <person name="Howarth C."/>
            <person name="Imamovic A."/>
            <person name="Ireland A."/>
            <person name="Larimer J."/>
            <person name="McCowan C."/>
            <person name="Murphy C."/>
            <person name="Pearson M."/>
            <person name="Poon T.W."/>
            <person name="Priest M."/>
            <person name="Roberts A."/>
            <person name="Saif S."/>
            <person name="Shea T."/>
            <person name="Sisk P."/>
            <person name="Sykes S."/>
            <person name="Wortman J."/>
            <person name="Nusbaum C."/>
            <person name="Birren B."/>
        </authorList>
    </citation>
    <scope>NUCLEOTIDE SEQUENCE [LARGE SCALE GENOMIC DNA]</scope>
    <source>
        <strain evidence="3">WRAIR2</strain>
    </source>
</reference>
<feature type="region of interest" description="Disordered" evidence="1">
    <location>
        <begin position="1"/>
        <end position="23"/>
    </location>
</feature>
<dbReference type="EnsemblMetazoa" id="ADIR008024-RA">
    <property type="protein sequence ID" value="ADIR008024-PA"/>
    <property type="gene ID" value="ADIR008024"/>
</dbReference>
<name>A0A182NK44_9DIPT</name>